<keyword evidence="2" id="KW-0378">Hydrolase</keyword>
<comment type="caution">
    <text evidence="5">The sequence shown here is derived from an EMBL/GenBank/DDBJ whole genome shotgun (WGS) entry which is preliminary data.</text>
</comment>
<evidence type="ECO:0000256" key="2">
    <source>
        <dbReference type="ARBA" id="ARBA00022801"/>
    </source>
</evidence>
<dbReference type="InterPro" id="IPR040605">
    <property type="entry name" value="Glyco_hydro2_dom5"/>
</dbReference>
<dbReference type="InterPro" id="IPR013783">
    <property type="entry name" value="Ig-like_fold"/>
</dbReference>
<organism evidence="5">
    <name type="scientific">marine sediment metagenome</name>
    <dbReference type="NCBI Taxonomy" id="412755"/>
    <lineage>
        <taxon>unclassified sequences</taxon>
        <taxon>metagenomes</taxon>
        <taxon>ecological metagenomes</taxon>
    </lineage>
</organism>
<evidence type="ECO:0000259" key="4">
    <source>
        <dbReference type="Pfam" id="PF18565"/>
    </source>
</evidence>
<keyword evidence="3" id="KW-0326">Glycosidase</keyword>
<reference evidence="5" key="1">
    <citation type="journal article" date="2014" name="Front. Microbiol.">
        <title>High frequency of phylogenetically diverse reductive dehalogenase-homologous genes in deep subseafloor sedimentary metagenomes.</title>
        <authorList>
            <person name="Kawai M."/>
            <person name="Futagami T."/>
            <person name="Toyoda A."/>
            <person name="Takaki Y."/>
            <person name="Nishi S."/>
            <person name="Hori S."/>
            <person name="Arai W."/>
            <person name="Tsubouchi T."/>
            <person name="Morono Y."/>
            <person name="Uchiyama I."/>
            <person name="Ito T."/>
            <person name="Fujiyama A."/>
            <person name="Inagaki F."/>
            <person name="Takami H."/>
        </authorList>
    </citation>
    <scope>NUCLEOTIDE SEQUENCE</scope>
    <source>
        <strain evidence="5">Expedition CK06-06</strain>
    </source>
</reference>
<proteinExistence type="inferred from homology"/>
<dbReference type="EMBL" id="BARW01024358">
    <property type="protein sequence ID" value="GAI90927.1"/>
    <property type="molecule type" value="Genomic_DNA"/>
</dbReference>
<feature type="domain" description="Glycoside hydrolase family 2" evidence="4">
    <location>
        <begin position="1"/>
        <end position="78"/>
    </location>
</feature>
<comment type="similarity">
    <text evidence="1">Belongs to the glycosyl hydrolase 2 family.</text>
</comment>
<accession>X1SD37</accession>
<name>X1SD37_9ZZZZ</name>
<feature type="non-terminal residue" evidence="5">
    <location>
        <position position="1"/>
    </location>
</feature>
<dbReference type="Gene3D" id="2.60.40.10">
    <property type="entry name" value="Immunoglobulins"/>
    <property type="match status" value="1"/>
</dbReference>
<evidence type="ECO:0000313" key="5">
    <source>
        <dbReference type="EMBL" id="GAI90927.1"/>
    </source>
</evidence>
<dbReference type="AlphaFoldDB" id="X1SD37"/>
<evidence type="ECO:0000256" key="1">
    <source>
        <dbReference type="ARBA" id="ARBA00007401"/>
    </source>
</evidence>
<sequence length="82" mass="9150">DEKGVPVYSATNRINCVVSGPIRLLGLEDANPNNIEDYKDSEQNAFKGRLLIYVQSIDQTGRGRIIVSSPGLKKRELTLEIY</sequence>
<dbReference type="GO" id="GO:0016798">
    <property type="term" value="F:hydrolase activity, acting on glycosyl bonds"/>
    <property type="evidence" value="ECO:0007669"/>
    <property type="project" value="UniProtKB-KW"/>
</dbReference>
<evidence type="ECO:0000256" key="3">
    <source>
        <dbReference type="ARBA" id="ARBA00023295"/>
    </source>
</evidence>
<dbReference type="Pfam" id="PF18565">
    <property type="entry name" value="Glyco_hydro2_C5"/>
    <property type="match status" value="1"/>
</dbReference>
<gene>
    <name evidence="5" type="ORF">S12H4_40170</name>
</gene>
<protein>
    <recommendedName>
        <fullName evidence="4">Glycoside hydrolase family 2 domain-containing protein</fullName>
    </recommendedName>
</protein>